<keyword evidence="4" id="KW-0804">Transcription</keyword>
<keyword evidence="5" id="KW-0539">Nucleus</keyword>
<dbReference type="VEuPathDB" id="FungiDB:PV09_06348"/>
<dbReference type="InterPro" id="IPR009072">
    <property type="entry name" value="Histone-fold"/>
</dbReference>
<dbReference type="GeneID" id="27314321"/>
<dbReference type="GO" id="GO:0003713">
    <property type="term" value="F:transcription coactivator activity"/>
    <property type="evidence" value="ECO:0007669"/>
    <property type="project" value="TreeGrafter"/>
</dbReference>
<comment type="similarity">
    <text evidence="2">Belongs to the TAF9 family.</text>
</comment>
<evidence type="ECO:0000313" key="8">
    <source>
        <dbReference type="Proteomes" id="UP000053259"/>
    </source>
</evidence>
<protein>
    <recommendedName>
        <fullName evidence="9">Transcription initiation factor TFIID subunit 9</fullName>
    </recommendedName>
</protein>
<sequence length="246" mass="26643">MASPATGDAPNGVSTPPTNPQNLGGPSPPTTQTSATVEANPVINTNAALPEEPLTSLNFEALSNKRPRDARLIHLVLAAQGVQGYQERVPLMIMDFAYRYTSSILSDAFQFSNDGYYKTSTGRGADKEPNITLDHLRLAISARSHFQFQPSLPKDYLLQLAAEKNKVALPKPERDFGYRLPPEKYTFTGVGWGLKEEWDEEVTDDGAGDETMGGIEGGTADQEEVDQQEFEEAMGTGGGDTAMTDV</sequence>
<evidence type="ECO:0000256" key="1">
    <source>
        <dbReference type="ARBA" id="ARBA00004123"/>
    </source>
</evidence>
<feature type="compositionally biased region" description="Polar residues" evidence="6">
    <location>
        <begin position="12"/>
        <end position="34"/>
    </location>
</feature>
<accession>A0A0D1XIN3</accession>
<dbReference type="CDD" id="cd07979">
    <property type="entry name" value="HFD_TAF9"/>
    <property type="match status" value="1"/>
</dbReference>
<evidence type="ECO:0000313" key="7">
    <source>
        <dbReference type="EMBL" id="KIW02191.1"/>
    </source>
</evidence>
<dbReference type="AlphaFoldDB" id="A0A0D1XIN3"/>
<proteinExistence type="inferred from homology"/>
<dbReference type="InterPro" id="IPR003162">
    <property type="entry name" value="TFIID-31"/>
</dbReference>
<dbReference type="FunCoup" id="A0A0D1XIN3">
    <property type="interactions" value="423"/>
</dbReference>
<evidence type="ECO:0000256" key="5">
    <source>
        <dbReference type="ARBA" id="ARBA00023242"/>
    </source>
</evidence>
<dbReference type="RefSeq" id="XP_016212060.1">
    <property type="nucleotide sequence ID" value="XM_016359978.1"/>
</dbReference>
<reference evidence="7 8" key="1">
    <citation type="submission" date="2015-01" db="EMBL/GenBank/DDBJ databases">
        <title>The Genome Sequence of Ochroconis gallopava CBS43764.</title>
        <authorList>
            <consortium name="The Broad Institute Genomics Platform"/>
            <person name="Cuomo C."/>
            <person name="de Hoog S."/>
            <person name="Gorbushina A."/>
            <person name="Stielow B."/>
            <person name="Teixiera M."/>
            <person name="Abouelleil A."/>
            <person name="Chapman S.B."/>
            <person name="Priest M."/>
            <person name="Young S.K."/>
            <person name="Wortman J."/>
            <person name="Nusbaum C."/>
            <person name="Birren B."/>
        </authorList>
    </citation>
    <scope>NUCLEOTIDE SEQUENCE [LARGE SCALE GENOMIC DNA]</scope>
    <source>
        <strain evidence="7 8">CBS 43764</strain>
    </source>
</reference>
<dbReference type="STRING" id="253628.A0A0D1XIN3"/>
<evidence type="ECO:0000256" key="3">
    <source>
        <dbReference type="ARBA" id="ARBA00023015"/>
    </source>
</evidence>
<dbReference type="PANTHER" id="PTHR48068:SF4">
    <property type="entry name" value="TATA-BOX BINDING PROTEIN ASSOCIATED FACTOR 9"/>
    <property type="match status" value="1"/>
</dbReference>
<dbReference type="InterPro" id="IPR051431">
    <property type="entry name" value="TFIID_subunit_9"/>
</dbReference>
<dbReference type="Gene3D" id="1.10.20.10">
    <property type="entry name" value="Histone, subunit A"/>
    <property type="match status" value="1"/>
</dbReference>
<dbReference type="GO" id="GO:0000124">
    <property type="term" value="C:SAGA complex"/>
    <property type="evidence" value="ECO:0007669"/>
    <property type="project" value="TreeGrafter"/>
</dbReference>
<keyword evidence="3" id="KW-0805">Transcription regulation</keyword>
<organism evidence="7 8">
    <name type="scientific">Verruconis gallopava</name>
    <dbReference type="NCBI Taxonomy" id="253628"/>
    <lineage>
        <taxon>Eukaryota</taxon>
        <taxon>Fungi</taxon>
        <taxon>Dikarya</taxon>
        <taxon>Ascomycota</taxon>
        <taxon>Pezizomycotina</taxon>
        <taxon>Dothideomycetes</taxon>
        <taxon>Pleosporomycetidae</taxon>
        <taxon>Venturiales</taxon>
        <taxon>Sympoventuriaceae</taxon>
        <taxon>Verruconis</taxon>
    </lineage>
</organism>
<gene>
    <name evidence="7" type="ORF">PV09_06348</name>
</gene>
<dbReference type="InParanoid" id="A0A0D1XIN3"/>
<dbReference type="GO" id="GO:0016251">
    <property type="term" value="F:RNA polymerase II general transcription initiation factor activity"/>
    <property type="evidence" value="ECO:0007669"/>
    <property type="project" value="TreeGrafter"/>
</dbReference>
<feature type="region of interest" description="Disordered" evidence="6">
    <location>
        <begin position="202"/>
        <end position="246"/>
    </location>
</feature>
<name>A0A0D1XIN3_9PEZI</name>
<keyword evidence="8" id="KW-1185">Reference proteome</keyword>
<dbReference type="GO" id="GO:0005669">
    <property type="term" value="C:transcription factor TFIID complex"/>
    <property type="evidence" value="ECO:0007669"/>
    <property type="project" value="TreeGrafter"/>
</dbReference>
<dbReference type="HOGENOM" id="CLU_068315_0_1_1"/>
<feature type="compositionally biased region" description="Acidic residues" evidence="6">
    <location>
        <begin position="221"/>
        <end position="232"/>
    </location>
</feature>
<dbReference type="PANTHER" id="PTHR48068">
    <property type="entry name" value="TAF9 RNA POLYMERASE II, TATA BOX-BINDING PROTEIN (TBP)-ASSOCIATED FACTOR"/>
    <property type="match status" value="1"/>
</dbReference>
<evidence type="ECO:0000256" key="6">
    <source>
        <dbReference type="SAM" id="MobiDB-lite"/>
    </source>
</evidence>
<dbReference type="GO" id="GO:0051123">
    <property type="term" value="P:RNA polymerase II preinitiation complex assembly"/>
    <property type="evidence" value="ECO:0007669"/>
    <property type="project" value="TreeGrafter"/>
</dbReference>
<dbReference type="OrthoDB" id="341924at2759"/>
<evidence type="ECO:0000256" key="4">
    <source>
        <dbReference type="ARBA" id="ARBA00023163"/>
    </source>
</evidence>
<dbReference type="Proteomes" id="UP000053259">
    <property type="component" value="Unassembled WGS sequence"/>
</dbReference>
<evidence type="ECO:0000256" key="2">
    <source>
        <dbReference type="ARBA" id="ARBA00007646"/>
    </source>
</evidence>
<evidence type="ECO:0008006" key="9">
    <source>
        <dbReference type="Google" id="ProtNLM"/>
    </source>
</evidence>
<comment type="subcellular location">
    <subcellularLocation>
        <location evidence="1">Nucleus</location>
    </subcellularLocation>
</comment>
<dbReference type="GO" id="GO:0046982">
    <property type="term" value="F:protein heterodimerization activity"/>
    <property type="evidence" value="ECO:0007669"/>
    <property type="project" value="InterPro"/>
</dbReference>
<dbReference type="EMBL" id="KN847550">
    <property type="protein sequence ID" value="KIW02191.1"/>
    <property type="molecule type" value="Genomic_DNA"/>
</dbReference>
<feature type="region of interest" description="Disordered" evidence="6">
    <location>
        <begin position="1"/>
        <end position="34"/>
    </location>
</feature>
<dbReference type="Pfam" id="PF02291">
    <property type="entry name" value="TFIID-31kDa"/>
    <property type="match status" value="1"/>
</dbReference>
<dbReference type="SUPFAM" id="SSF47113">
    <property type="entry name" value="Histone-fold"/>
    <property type="match status" value="1"/>
</dbReference>